<proteinExistence type="predicted"/>
<dbReference type="SUPFAM" id="SSF53955">
    <property type="entry name" value="Lysozyme-like"/>
    <property type="match status" value="1"/>
</dbReference>
<feature type="transmembrane region" description="Helical" evidence="15">
    <location>
        <begin position="20"/>
        <end position="42"/>
    </location>
</feature>
<dbReference type="Proteomes" id="UP001223586">
    <property type="component" value="Unassembled WGS sequence"/>
</dbReference>
<keyword evidence="19" id="KW-1185">Reference proteome</keyword>
<evidence type="ECO:0000256" key="14">
    <source>
        <dbReference type="ARBA" id="ARBA00049902"/>
    </source>
</evidence>
<keyword evidence="9" id="KW-0573">Peptidoglycan synthesis</keyword>
<evidence type="ECO:0000256" key="11">
    <source>
        <dbReference type="ARBA" id="ARBA00023268"/>
    </source>
</evidence>
<dbReference type="PANTHER" id="PTHR32282">
    <property type="entry name" value="BINDING PROTEIN TRANSPEPTIDASE, PUTATIVE-RELATED"/>
    <property type="match status" value="1"/>
</dbReference>
<dbReference type="InterPro" id="IPR012338">
    <property type="entry name" value="Beta-lactam/transpept-like"/>
</dbReference>
<evidence type="ECO:0000256" key="9">
    <source>
        <dbReference type="ARBA" id="ARBA00022984"/>
    </source>
</evidence>
<evidence type="ECO:0000256" key="4">
    <source>
        <dbReference type="ARBA" id="ARBA00022670"/>
    </source>
</evidence>
<evidence type="ECO:0000256" key="1">
    <source>
        <dbReference type="ARBA" id="ARBA00004236"/>
    </source>
</evidence>
<keyword evidence="2" id="KW-1003">Cell membrane</keyword>
<evidence type="ECO:0000256" key="8">
    <source>
        <dbReference type="ARBA" id="ARBA00022960"/>
    </source>
</evidence>
<comment type="catalytic activity">
    <reaction evidence="14">
        <text>[GlcNAc-(1-&gt;4)-Mur2Ac(oyl-L-Ala-gamma-D-Glu-L-Lys-D-Ala-D-Ala)](n)-di-trans,octa-cis-undecaprenyl diphosphate + beta-D-GlcNAc-(1-&gt;4)-Mur2Ac(oyl-L-Ala-gamma-D-Glu-L-Lys-D-Ala-D-Ala)-di-trans,octa-cis-undecaprenyl diphosphate = [GlcNAc-(1-&gt;4)-Mur2Ac(oyl-L-Ala-gamma-D-Glu-L-Lys-D-Ala-D-Ala)](n+1)-di-trans,octa-cis-undecaprenyl diphosphate + di-trans,octa-cis-undecaprenyl diphosphate + H(+)</text>
        <dbReference type="Rhea" id="RHEA:23708"/>
        <dbReference type="Rhea" id="RHEA-COMP:9602"/>
        <dbReference type="Rhea" id="RHEA-COMP:9603"/>
        <dbReference type="ChEBI" id="CHEBI:15378"/>
        <dbReference type="ChEBI" id="CHEBI:58405"/>
        <dbReference type="ChEBI" id="CHEBI:60033"/>
        <dbReference type="ChEBI" id="CHEBI:78435"/>
        <dbReference type="EC" id="2.4.99.28"/>
    </reaction>
</comment>
<keyword evidence="15" id="KW-1133">Transmembrane helix</keyword>
<evidence type="ECO:0000256" key="15">
    <source>
        <dbReference type="SAM" id="Phobius"/>
    </source>
</evidence>
<evidence type="ECO:0000256" key="6">
    <source>
        <dbReference type="ARBA" id="ARBA00022679"/>
    </source>
</evidence>
<dbReference type="Gene3D" id="1.10.3810.10">
    <property type="entry name" value="Biosynthetic peptidoglycan transglycosylase-like"/>
    <property type="match status" value="1"/>
</dbReference>
<dbReference type="InterPro" id="IPR001460">
    <property type="entry name" value="PCN-bd_Tpept"/>
</dbReference>
<evidence type="ECO:0000256" key="7">
    <source>
        <dbReference type="ARBA" id="ARBA00022801"/>
    </source>
</evidence>
<evidence type="ECO:0000256" key="13">
    <source>
        <dbReference type="ARBA" id="ARBA00034000"/>
    </source>
</evidence>
<evidence type="ECO:0000313" key="18">
    <source>
        <dbReference type="EMBL" id="MDQ0177512.1"/>
    </source>
</evidence>
<dbReference type="EMBL" id="JAUSTT010000023">
    <property type="protein sequence ID" value="MDQ0177512.1"/>
    <property type="molecule type" value="Genomic_DNA"/>
</dbReference>
<feature type="domain" description="Penicillin-binding protein transpeptidase" evidence="16">
    <location>
        <begin position="327"/>
        <end position="579"/>
    </location>
</feature>
<dbReference type="InterPro" id="IPR001264">
    <property type="entry name" value="Glyco_trans_51"/>
</dbReference>
<dbReference type="Pfam" id="PF00905">
    <property type="entry name" value="Transpeptidase"/>
    <property type="match status" value="1"/>
</dbReference>
<keyword evidence="15" id="KW-0812">Transmembrane</keyword>
<evidence type="ECO:0000256" key="3">
    <source>
        <dbReference type="ARBA" id="ARBA00022645"/>
    </source>
</evidence>
<dbReference type="InterPro" id="IPR036950">
    <property type="entry name" value="PBP_transglycosylase"/>
</dbReference>
<comment type="catalytic activity">
    <reaction evidence="13">
        <text>Preferential cleavage: (Ac)2-L-Lys-D-Ala-|-D-Ala. Also transpeptidation of peptidyl-alanyl moieties that are N-acyl substituents of D-alanine.</text>
        <dbReference type="EC" id="3.4.16.4"/>
    </reaction>
</comment>
<keyword evidence="5" id="KW-0328">Glycosyltransferase</keyword>
<keyword evidence="6" id="KW-0808">Transferase</keyword>
<evidence type="ECO:0000256" key="12">
    <source>
        <dbReference type="ARBA" id="ARBA00023316"/>
    </source>
</evidence>
<comment type="caution">
    <text evidence="18">The sequence shown here is derived from an EMBL/GenBank/DDBJ whole genome shotgun (WGS) entry which is preliminary data.</text>
</comment>
<evidence type="ECO:0000313" key="19">
    <source>
        <dbReference type="Proteomes" id="UP001223586"/>
    </source>
</evidence>
<dbReference type="Gene3D" id="3.40.710.10">
    <property type="entry name" value="DD-peptidase/beta-lactamase superfamily"/>
    <property type="match status" value="1"/>
</dbReference>
<dbReference type="InterPro" id="IPR050396">
    <property type="entry name" value="Glycosyltr_51/Transpeptidase"/>
</dbReference>
<protein>
    <submittedName>
        <fullName evidence="18">1A family penicillin-binding protein</fullName>
    </submittedName>
</protein>
<evidence type="ECO:0000259" key="16">
    <source>
        <dbReference type="Pfam" id="PF00905"/>
    </source>
</evidence>
<keyword evidence="3" id="KW-0121">Carboxypeptidase</keyword>
<keyword evidence="4" id="KW-0645">Protease</keyword>
<reference evidence="18 19" key="1">
    <citation type="submission" date="2023-07" db="EMBL/GenBank/DDBJ databases">
        <title>Genomic Encyclopedia of Type Strains, Phase IV (KMG-IV): sequencing the most valuable type-strain genomes for metagenomic binning, comparative biology and taxonomic classification.</title>
        <authorList>
            <person name="Goeker M."/>
        </authorList>
    </citation>
    <scope>NUCLEOTIDE SEQUENCE [LARGE SCALE GENOMIC DNA]</scope>
    <source>
        <strain evidence="18 19">DSM 23837</strain>
    </source>
</reference>
<evidence type="ECO:0000256" key="10">
    <source>
        <dbReference type="ARBA" id="ARBA00023136"/>
    </source>
</evidence>
<comment type="subcellular location">
    <subcellularLocation>
        <location evidence="1">Cell membrane</location>
    </subcellularLocation>
</comment>
<keyword evidence="8" id="KW-0133">Cell shape</keyword>
<dbReference type="NCBIfam" id="TIGR02074">
    <property type="entry name" value="PBP_1a_fam"/>
    <property type="match status" value="1"/>
</dbReference>
<dbReference type="SUPFAM" id="SSF56601">
    <property type="entry name" value="beta-lactamase/transpeptidase-like"/>
    <property type="match status" value="1"/>
</dbReference>
<organism evidence="18 19">
    <name type="scientific">Bacillus chungangensis</name>
    <dbReference type="NCBI Taxonomy" id="587633"/>
    <lineage>
        <taxon>Bacteria</taxon>
        <taxon>Bacillati</taxon>
        <taxon>Bacillota</taxon>
        <taxon>Bacilli</taxon>
        <taxon>Bacillales</taxon>
        <taxon>Bacillaceae</taxon>
        <taxon>Bacillus</taxon>
    </lineage>
</organism>
<keyword evidence="10 15" id="KW-0472">Membrane</keyword>
<dbReference type="Pfam" id="PF00912">
    <property type="entry name" value="Transgly"/>
    <property type="match status" value="1"/>
</dbReference>
<evidence type="ECO:0000256" key="5">
    <source>
        <dbReference type="ARBA" id="ARBA00022676"/>
    </source>
</evidence>
<dbReference type="RefSeq" id="WP_307231561.1">
    <property type="nucleotide sequence ID" value="NZ_JAUSTT010000023.1"/>
</dbReference>
<dbReference type="PANTHER" id="PTHR32282:SF11">
    <property type="entry name" value="PENICILLIN-BINDING PROTEIN 1B"/>
    <property type="match status" value="1"/>
</dbReference>
<dbReference type="InterPro" id="IPR023346">
    <property type="entry name" value="Lysozyme-like_dom_sf"/>
</dbReference>
<keyword evidence="11" id="KW-0511">Multifunctional enzyme</keyword>
<accession>A0ABT9WXB3</accession>
<sequence>METMAILSKKRKYFRFFIRASIFIGILMLICLLAVILLAKVLGPPPLTVSQSNLFYADDGTVVGESNSGQKRFWVHLDEISPNIVNATIAVEDKTFYKHYGFDLKRMMGAVIVNVKAMKKKQGASTITQQYARALYLGLDKTWKRKITEAFYTLRLEVNYNKEEILEGYLNTIYYGHGTYGIQAASQFYYGKNANELSLAEAAMLAGIPKGPSIYSPLFSEEKAKQRQLVVLQALQTNGFISKAEAKAAANEALHLVGEHTHHQIKTAPYFQDIVKAQLQTAAGFDRQMIDRGGLHIYTTLNTKHQQIAEKVIRDTISDTSDIQVALTAIQPHNGYVTAMVGGRNYKESPFNRAVQAVRQPGSTMKPLLYYAALEKGFTPTTMIRSEKTTFRFDNDRANYTPRNYNHQYADKAITLDRALALSDNIYAVKTHLFIGEEVLINTARQFGLTTEIEKVPSSAIGASGVRQLEIVNAYNLFVNGGKEVTPTFIKKVEDMDGNILYEADTSNEQVLNPALASIMTQMMTGMFDPSLNDYATITGNSILQQMTRPYAGKSGSTNKDSWMIGFAPQLTAGVWTGYDKGKDITYIADAAYAKDIWIRFMEEALKTEPVQTFLPEKGVVAKMIDPDTGKIATKACPTAPRLTYFLRGTEPSEYCSNHLEDKGKQQKQRSKAKKHWFRRLFEWR</sequence>
<name>A0ABT9WXB3_9BACI</name>
<keyword evidence="12" id="KW-0961">Cell wall biogenesis/degradation</keyword>
<keyword evidence="7" id="KW-0378">Hydrolase</keyword>
<evidence type="ECO:0000256" key="2">
    <source>
        <dbReference type="ARBA" id="ARBA00022475"/>
    </source>
</evidence>
<feature type="domain" description="Glycosyl transferase family 51" evidence="17">
    <location>
        <begin position="60"/>
        <end position="235"/>
    </location>
</feature>
<gene>
    <name evidence="18" type="ORF">J2S08_003392</name>
</gene>
<evidence type="ECO:0000259" key="17">
    <source>
        <dbReference type="Pfam" id="PF00912"/>
    </source>
</evidence>